<accession>A0A0E9UWM7</accession>
<sequence>MPTINVCTNHIFHININIKLPFIKLDSFKQTTL</sequence>
<organism evidence="1">
    <name type="scientific">Anguilla anguilla</name>
    <name type="common">European freshwater eel</name>
    <name type="synonym">Muraena anguilla</name>
    <dbReference type="NCBI Taxonomy" id="7936"/>
    <lineage>
        <taxon>Eukaryota</taxon>
        <taxon>Metazoa</taxon>
        <taxon>Chordata</taxon>
        <taxon>Craniata</taxon>
        <taxon>Vertebrata</taxon>
        <taxon>Euteleostomi</taxon>
        <taxon>Actinopterygii</taxon>
        <taxon>Neopterygii</taxon>
        <taxon>Teleostei</taxon>
        <taxon>Anguilliformes</taxon>
        <taxon>Anguillidae</taxon>
        <taxon>Anguilla</taxon>
    </lineage>
</organism>
<evidence type="ECO:0000313" key="1">
    <source>
        <dbReference type="EMBL" id="JAH70166.1"/>
    </source>
</evidence>
<reference evidence="1" key="2">
    <citation type="journal article" date="2015" name="Fish Shellfish Immunol.">
        <title>Early steps in the European eel (Anguilla anguilla)-Vibrio vulnificus interaction in the gills: Role of the RtxA13 toxin.</title>
        <authorList>
            <person name="Callol A."/>
            <person name="Pajuelo D."/>
            <person name="Ebbesson L."/>
            <person name="Teles M."/>
            <person name="MacKenzie S."/>
            <person name="Amaro C."/>
        </authorList>
    </citation>
    <scope>NUCLEOTIDE SEQUENCE</scope>
</reference>
<proteinExistence type="predicted"/>
<dbReference type="AlphaFoldDB" id="A0A0E9UWM7"/>
<protein>
    <submittedName>
        <fullName evidence="1">Uncharacterized protein</fullName>
    </submittedName>
</protein>
<reference evidence="1" key="1">
    <citation type="submission" date="2014-11" db="EMBL/GenBank/DDBJ databases">
        <authorList>
            <person name="Amaro Gonzalez C."/>
        </authorList>
    </citation>
    <scope>NUCLEOTIDE SEQUENCE</scope>
</reference>
<dbReference type="EMBL" id="GBXM01038411">
    <property type="protein sequence ID" value="JAH70166.1"/>
    <property type="molecule type" value="Transcribed_RNA"/>
</dbReference>
<name>A0A0E9UWM7_ANGAN</name>